<feature type="compositionally biased region" description="Basic residues" evidence="2">
    <location>
        <begin position="1005"/>
        <end position="1017"/>
    </location>
</feature>
<feature type="coiled-coil region" evidence="1">
    <location>
        <begin position="255"/>
        <end position="282"/>
    </location>
</feature>
<feature type="compositionally biased region" description="Polar residues" evidence="2">
    <location>
        <begin position="142"/>
        <end position="185"/>
    </location>
</feature>
<evidence type="ECO:0008006" key="5">
    <source>
        <dbReference type="Google" id="ProtNLM"/>
    </source>
</evidence>
<protein>
    <recommendedName>
        <fullName evidence="5">Pericentriolar material 1</fullName>
    </recommendedName>
</protein>
<dbReference type="Proteomes" id="UP001159427">
    <property type="component" value="Unassembled WGS sequence"/>
</dbReference>
<feature type="compositionally biased region" description="Basic and acidic residues" evidence="2">
    <location>
        <begin position="439"/>
        <end position="457"/>
    </location>
</feature>
<feature type="region of interest" description="Disordered" evidence="2">
    <location>
        <begin position="288"/>
        <end position="317"/>
    </location>
</feature>
<feature type="compositionally biased region" description="Basic and acidic residues" evidence="2">
    <location>
        <begin position="1"/>
        <end position="11"/>
    </location>
</feature>
<feature type="region of interest" description="Disordered" evidence="2">
    <location>
        <begin position="692"/>
        <end position="733"/>
    </location>
</feature>
<gene>
    <name evidence="3" type="ORF">PEVE_00012377</name>
</gene>
<feature type="region of interest" description="Disordered" evidence="2">
    <location>
        <begin position="1255"/>
        <end position="1276"/>
    </location>
</feature>
<evidence type="ECO:0000256" key="1">
    <source>
        <dbReference type="SAM" id="Coils"/>
    </source>
</evidence>
<feature type="compositionally biased region" description="Low complexity" evidence="2">
    <location>
        <begin position="394"/>
        <end position="405"/>
    </location>
</feature>
<evidence type="ECO:0000313" key="4">
    <source>
        <dbReference type="Proteomes" id="UP001159427"/>
    </source>
</evidence>
<dbReference type="InterPro" id="IPR024138">
    <property type="entry name" value="Pericentriolar_Pcm1"/>
</dbReference>
<feature type="compositionally biased region" description="Polar residues" evidence="2">
    <location>
        <begin position="1055"/>
        <end position="1068"/>
    </location>
</feature>
<feature type="compositionally biased region" description="Low complexity" evidence="2">
    <location>
        <begin position="914"/>
        <end position="923"/>
    </location>
</feature>
<feature type="compositionally biased region" description="Basic residues" evidence="2">
    <location>
        <begin position="112"/>
        <end position="127"/>
    </location>
</feature>
<sequence length="1352" mass="151771">MAGRTPPEDTSRPLQPLRGPFSEPRSQRWSARQYPASLDTDLSLAAELRRSEEQTGQRSLPNNLGWSSRTTAESPSSKADAAKKKGKHFEQVKLPPKQSLSSPTSGGAAPFTRKRHHTPATIPRRRLPPGTPIAERMAMESLRQQLSYDDSEPVQQSPKSRTTRPQNPPSSTANNERPLATQSRAPASASLPVLEMNETETARPSTEVAVSSVSKVNTSLIISRLNQVRDFLRQATAMFVTLQSKSVGDQQTSELSEQTTKIAKLIRQLKQQERAYVELLERSLAVEHDSTLENTPSVSQQSLTEEEKSESASIRDEELQGLRQQHALLKKMLEQQQQLKELQNRQATLLTLQRDAEMRLAEAEEEGRQISDEVGAVGGDDAGIGNSRRVAVPSQASQQEASASQRTLERPSVSGLDDSRFTSEELELMNLLRKHKERWRAADSADEKERDERENQRTKRTNHGAAVQAIHPEVSAEAADNEEAALALANATQERLELENKLMVLEAKKEQMDTLLRELQSLKEAQLRKESLEAAGGTSSSVNVSKQEEDEPLATTSQKLDDERILEALEVHEKLQKLQDVRDRLKQLRDLIGHYQPSQGELSQIPEGAPQTRPTMEQLSIPVQSTEEPEELEGAVGGASVPVEQDTSSTDWLLSSDLVDPDLLGKIRQLQEARARVAHLFKQTNENLQLVPSRVNNEDVQTQTTEEESEPESQTDTDVESAASSSVNALAWQDDPEFQAKVKKLNSAKQKLKQLQELVKKIQQFPDSSPALPAELAELSFDDEDFDDEDDDDDDDDDDDEDDDDREGEDEEERGESNRSEPSDDNEGVDIQNEEEEVTSATEDEEAGGDSTSLIRNGMLQLDAGSDQEAVYQRYLRKQTEELEQLQQERQRLLEMQEELTRMSQPSKPHITVATQTTRAQAQKPETGGSVFRHDTFTISRADGSKRPIIHRPVNREMSTQTPFYGSDLRAARSVDSNEPPRARPSALVWSELRRQRELHEEKLKKRKQRFLEKRKKAGLDDVSEGGTYSVRSGRSGDIDEGFGVSMMSADITTATWGGSTQPSSTQNDSAVSADDSDDENQGGEIAVEVEDDFPEGIVQAEEEEEEQLEAGVAFSGGAEAVFRSRERVPRMSAFRGSVDSTSQTNRSKKRKLDGTILSGGARKRDRERGLTFEDWPRTFYFDRNSRGRIRQENFTPAEQLIKDREQEQFNMERQVWEQHCERLHQEVANLTTLCNGLLRDQQMLVSTVISRNVTSGPSPSSTGFQNISSSGSGLGSNPFEQYQQRQQEAYQGLQSFFEQQRYMQQQHHILQSLNQCYSQLQQQHQDMAVLQQQFQQLFSYNPSSALSENYP</sequence>
<feature type="compositionally biased region" description="Basic and acidic residues" evidence="2">
    <location>
        <begin position="80"/>
        <end position="91"/>
    </location>
</feature>
<feature type="compositionally biased region" description="Acidic residues" evidence="2">
    <location>
        <begin position="823"/>
        <end position="848"/>
    </location>
</feature>
<evidence type="ECO:0000256" key="2">
    <source>
        <dbReference type="SAM" id="MobiDB-lite"/>
    </source>
</evidence>
<feature type="coiled-coil region" evidence="1">
    <location>
        <begin position="869"/>
        <end position="903"/>
    </location>
</feature>
<feature type="compositionally biased region" description="Basic and acidic residues" evidence="2">
    <location>
        <begin position="360"/>
        <end position="371"/>
    </location>
</feature>
<dbReference type="PANTHER" id="PTHR14164">
    <property type="entry name" value="PERICENTRIOLAR MATERIAL 1-RELATED"/>
    <property type="match status" value="1"/>
</dbReference>
<feature type="region of interest" description="Disordered" evidence="2">
    <location>
        <begin position="530"/>
        <end position="557"/>
    </location>
</feature>
<feature type="region of interest" description="Disordered" evidence="2">
    <location>
        <begin position="914"/>
        <end position="966"/>
    </location>
</feature>
<feature type="compositionally biased region" description="Acidic residues" evidence="2">
    <location>
        <begin position="780"/>
        <end position="814"/>
    </location>
</feature>
<feature type="region of interest" description="Disordered" evidence="2">
    <location>
        <begin position="1"/>
        <end position="193"/>
    </location>
</feature>
<evidence type="ECO:0000313" key="3">
    <source>
        <dbReference type="EMBL" id="CAH3179451.1"/>
    </source>
</evidence>
<feature type="compositionally biased region" description="Polar residues" evidence="2">
    <location>
        <begin position="1255"/>
        <end position="1268"/>
    </location>
</feature>
<feature type="region of interest" description="Disordered" evidence="2">
    <location>
        <begin position="999"/>
        <end position="1036"/>
    </location>
</feature>
<name>A0ABN8RPQ9_9CNID</name>
<reference evidence="3 4" key="1">
    <citation type="submission" date="2022-05" db="EMBL/GenBank/DDBJ databases">
        <authorList>
            <consortium name="Genoscope - CEA"/>
            <person name="William W."/>
        </authorList>
    </citation>
    <scope>NUCLEOTIDE SEQUENCE [LARGE SCALE GENOMIC DNA]</scope>
</reference>
<feature type="compositionally biased region" description="Acidic residues" evidence="2">
    <location>
        <begin position="705"/>
        <end position="719"/>
    </location>
</feature>
<feature type="region of interest" description="Disordered" evidence="2">
    <location>
        <begin position="437"/>
        <end position="464"/>
    </location>
</feature>
<keyword evidence="1" id="KW-0175">Coiled coil</keyword>
<feature type="region of interest" description="Disordered" evidence="2">
    <location>
        <begin position="1055"/>
        <end position="1082"/>
    </location>
</feature>
<accession>A0ABN8RPQ9</accession>
<organism evidence="3 4">
    <name type="scientific">Porites evermanni</name>
    <dbReference type="NCBI Taxonomy" id="104178"/>
    <lineage>
        <taxon>Eukaryota</taxon>
        <taxon>Metazoa</taxon>
        <taxon>Cnidaria</taxon>
        <taxon>Anthozoa</taxon>
        <taxon>Hexacorallia</taxon>
        <taxon>Scleractinia</taxon>
        <taxon>Fungiina</taxon>
        <taxon>Poritidae</taxon>
        <taxon>Porites</taxon>
    </lineage>
</organism>
<feature type="region of interest" description="Disordered" evidence="2">
    <location>
        <begin position="360"/>
        <end position="421"/>
    </location>
</feature>
<dbReference type="EMBL" id="CALNXI010001908">
    <property type="protein sequence ID" value="CAH3179451.1"/>
    <property type="molecule type" value="Genomic_DNA"/>
</dbReference>
<feature type="region of interest" description="Disordered" evidence="2">
    <location>
        <begin position="764"/>
        <end position="861"/>
    </location>
</feature>
<keyword evidence="4" id="KW-1185">Reference proteome</keyword>
<feature type="compositionally biased region" description="Basic and acidic residues" evidence="2">
    <location>
        <begin position="305"/>
        <end position="317"/>
    </location>
</feature>
<proteinExistence type="predicted"/>
<feature type="compositionally biased region" description="Polar residues" evidence="2">
    <location>
        <begin position="292"/>
        <end position="303"/>
    </location>
</feature>
<comment type="caution">
    <text evidence="3">The sequence shown here is derived from an EMBL/GenBank/DDBJ whole genome shotgun (WGS) entry which is preliminary data.</text>
</comment>
<feature type="non-terminal residue" evidence="3">
    <location>
        <position position="1352"/>
    </location>
</feature>
<dbReference type="PANTHER" id="PTHR14164:SF12">
    <property type="entry name" value="PERICENTRIOLAR MATERIAL 1 PROTEIN"/>
    <property type="match status" value="1"/>
</dbReference>
<feature type="compositionally biased region" description="Polar residues" evidence="2">
    <location>
        <begin position="56"/>
        <end position="77"/>
    </location>
</feature>